<proteinExistence type="predicted"/>
<evidence type="ECO:0000256" key="6">
    <source>
        <dbReference type="ARBA" id="ARBA00047939"/>
    </source>
</evidence>
<keyword evidence="3" id="KW-0547">Nucleotide-binding</keyword>
<protein>
    <recommendedName>
        <fullName evidence="5">protein adenylyltransferase</fullName>
        <ecNumber evidence="5">2.7.7.108</ecNumber>
    </recommendedName>
</protein>
<evidence type="ECO:0000256" key="4">
    <source>
        <dbReference type="ARBA" id="ARBA00022840"/>
    </source>
</evidence>
<dbReference type="PROSITE" id="PS51459">
    <property type="entry name" value="FIDO"/>
    <property type="match status" value="1"/>
</dbReference>
<feature type="domain" description="Fido" evidence="8">
    <location>
        <begin position="54"/>
        <end position="194"/>
    </location>
</feature>
<keyword evidence="1" id="KW-0808">Transferase</keyword>
<evidence type="ECO:0000256" key="3">
    <source>
        <dbReference type="ARBA" id="ARBA00022741"/>
    </source>
</evidence>
<dbReference type="GO" id="GO:0051302">
    <property type="term" value="P:regulation of cell division"/>
    <property type="evidence" value="ECO:0007669"/>
    <property type="project" value="TreeGrafter"/>
</dbReference>
<dbReference type="Proteomes" id="UP000189004">
    <property type="component" value="Unassembled WGS sequence"/>
</dbReference>
<dbReference type="RefSeq" id="WP_077688832.1">
    <property type="nucleotide sequence ID" value="NZ_MCOK01000001.1"/>
</dbReference>
<dbReference type="AlphaFoldDB" id="A0A1V3BWK4"/>
<dbReference type="EMBL" id="MCOK01000001">
    <property type="protein sequence ID" value="OOC52490.1"/>
    <property type="molecule type" value="Genomic_DNA"/>
</dbReference>
<gene>
    <name evidence="9" type="ORF">NOSIN_00445</name>
</gene>
<keyword evidence="2" id="KW-0548">Nucleotidyltransferase</keyword>
<accession>A0A1V3BWK4</accession>
<dbReference type="EC" id="2.7.7.108" evidence="5"/>
<evidence type="ECO:0000313" key="9">
    <source>
        <dbReference type="EMBL" id="OOC52490.1"/>
    </source>
</evidence>
<evidence type="ECO:0000256" key="5">
    <source>
        <dbReference type="ARBA" id="ARBA00034531"/>
    </source>
</evidence>
<dbReference type="Pfam" id="PF02661">
    <property type="entry name" value="Fic"/>
    <property type="match status" value="1"/>
</dbReference>
<organism evidence="9 10">
    <name type="scientific">Nocardiopsis sinuspersici</name>
    <dbReference type="NCBI Taxonomy" id="501010"/>
    <lineage>
        <taxon>Bacteria</taxon>
        <taxon>Bacillati</taxon>
        <taxon>Actinomycetota</taxon>
        <taxon>Actinomycetes</taxon>
        <taxon>Streptosporangiales</taxon>
        <taxon>Nocardiopsidaceae</taxon>
        <taxon>Nocardiopsis</taxon>
    </lineage>
</organism>
<dbReference type="SUPFAM" id="SSF140931">
    <property type="entry name" value="Fic-like"/>
    <property type="match status" value="1"/>
</dbReference>
<evidence type="ECO:0000256" key="2">
    <source>
        <dbReference type="ARBA" id="ARBA00022695"/>
    </source>
</evidence>
<comment type="catalytic activity">
    <reaction evidence="7">
        <text>L-tyrosyl-[protein] + ATP = O-(5'-adenylyl)-L-tyrosyl-[protein] + diphosphate</text>
        <dbReference type="Rhea" id="RHEA:54288"/>
        <dbReference type="Rhea" id="RHEA-COMP:10136"/>
        <dbReference type="Rhea" id="RHEA-COMP:13846"/>
        <dbReference type="ChEBI" id="CHEBI:30616"/>
        <dbReference type="ChEBI" id="CHEBI:33019"/>
        <dbReference type="ChEBI" id="CHEBI:46858"/>
        <dbReference type="ChEBI" id="CHEBI:83624"/>
        <dbReference type="EC" id="2.7.7.108"/>
    </reaction>
</comment>
<reference evidence="10" key="1">
    <citation type="submission" date="2016-08" db="EMBL/GenBank/DDBJ databases">
        <authorList>
            <person name="Tokovenko B."/>
            <person name="Kalinowski J."/>
        </authorList>
    </citation>
    <scope>NUCLEOTIDE SEQUENCE [LARGE SCALE GENOMIC DNA]</scope>
    <source>
        <strain evidence="10">UTMC102</strain>
    </source>
</reference>
<dbReference type="Gene3D" id="1.10.3290.10">
    <property type="entry name" value="Fido-like domain"/>
    <property type="match status" value="1"/>
</dbReference>
<evidence type="ECO:0000313" key="10">
    <source>
        <dbReference type="Proteomes" id="UP000189004"/>
    </source>
</evidence>
<keyword evidence="10" id="KW-1185">Reference proteome</keyword>
<dbReference type="PANTHER" id="PTHR39560">
    <property type="entry name" value="PROTEIN ADENYLYLTRANSFERASE FIC-RELATED"/>
    <property type="match status" value="1"/>
</dbReference>
<comment type="catalytic activity">
    <reaction evidence="6">
        <text>L-threonyl-[protein] + ATP = 3-O-(5'-adenylyl)-L-threonyl-[protein] + diphosphate</text>
        <dbReference type="Rhea" id="RHEA:54292"/>
        <dbReference type="Rhea" id="RHEA-COMP:11060"/>
        <dbReference type="Rhea" id="RHEA-COMP:13847"/>
        <dbReference type="ChEBI" id="CHEBI:30013"/>
        <dbReference type="ChEBI" id="CHEBI:30616"/>
        <dbReference type="ChEBI" id="CHEBI:33019"/>
        <dbReference type="ChEBI" id="CHEBI:138113"/>
        <dbReference type="EC" id="2.7.7.108"/>
    </reaction>
</comment>
<dbReference type="GO" id="GO:0070733">
    <property type="term" value="F:AMPylase activity"/>
    <property type="evidence" value="ECO:0007669"/>
    <property type="project" value="UniProtKB-EC"/>
</dbReference>
<evidence type="ECO:0000259" key="8">
    <source>
        <dbReference type="PROSITE" id="PS51459"/>
    </source>
</evidence>
<dbReference type="InterPro" id="IPR036597">
    <property type="entry name" value="Fido-like_dom_sf"/>
</dbReference>
<dbReference type="OrthoDB" id="9813719at2"/>
<keyword evidence="4" id="KW-0067">ATP-binding</keyword>
<dbReference type="InterPro" id="IPR003812">
    <property type="entry name" value="Fido"/>
</dbReference>
<sequence>MASPEPEDPYLQPDTGRLRNKLGIYDKAAFDSIEGDLVGVRALQLEKYPPPPTGDLAELQAIHRHLFQDLYDWAGHLRCIDMQKAAEGAEIFLPFSQIERAAYYGAEQLRWENMLRDLPMRTFIARLAYYYDWFNHIHPFREGNGRTQRFFWNRIAHDAGWALKWKPVVGTVNDRACQLASEGDLAPLEAMFTRVVAPRTLTEGTWVNLNF</sequence>
<dbReference type="PANTHER" id="PTHR39560:SF1">
    <property type="entry name" value="PROTEIN ADENYLYLTRANSFERASE FIC-RELATED"/>
    <property type="match status" value="1"/>
</dbReference>
<evidence type="ECO:0000256" key="1">
    <source>
        <dbReference type="ARBA" id="ARBA00022679"/>
    </source>
</evidence>
<dbReference type="GO" id="GO:0005524">
    <property type="term" value="F:ATP binding"/>
    <property type="evidence" value="ECO:0007669"/>
    <property type="project" value="UniProtKB-KW"/>
</dbReference>
<comment type="caution">
    <text evidence="9">The sequence shown here is derived from an EMBL/GenBank/DDBJ whole genome shotgun (WGS) entry which is preliminary data.</text>
</comment>
<name>A0A1V3BWK4_9ACTN</name>
<evidence type="ECO:0000256" key="7">
    <source>
        <dbReference type="ARBA" id="ARBA00048696"/>
    </source>
</evidence>